<keyword evidence="1" id="KW-0808">Transferase</keyword>
<dbReference type="Gene3D" id="3.40.50.10210">
    <property type="match status" value="1"/>
</dbReference>
<name>I3YDM0_THIV6</name>
<dbReference type="InterPro" id="IPR003200">
    <property type="entry name" value="Nict_dMeBzImd_PRibTrfase"/>
</dbReference>
<evidence type="ECO:0000313" key="1">
    <source>
        <dbReference type="EMBL" id="AFL75088.1"/>
    </source>
</evidence>
<reference evidence="1 2" key="1">
    <citation type="submission" date="2012-06" db="EMBL/GenBank/DDBJ databases">
        <title>Complete sequence of Thiocystis violascens DSM 198.</title>
        <authorList>
            <consortium name="US DOE Joint Genome Institute"/>
            <person name="Lucas S."/>
            <person name="Han J."/>
            <person name="Lapidus A."/>
            <person name="Cheng J.-F."/>
            <person name="Goodwin L."/>
            <person name="Pitluck S."/>
            <person name="Peters L."/>
            <person name="Ovchinnikova G."/>
            <person name="Teshima H."/>
            <person name="Detter J.C."/>
            <person name="Han C."/>
            <person name="Tapia R."/>
            <person name="Land M."/>
            <person name="Hauser L."/>
            <person name="Kyrpides N."/>
            <person name="Ivanova N."/>
            <person name="Pagani I."/>
            <person name="Vogl K."/>
            <person name="Liu Z."/>
            <person name="Frigaard N.-U."/>
            <person name="Bryant D."/>
            <person name="Woyke T."/>
        </authorList>
    </citation>
    <scope>NUCLEOTIDE SEQUENCE [LARGE SCALE GENOMIC DNA]</scope>
    <source>
        <strain evidence="2">ATCC 17096 / DSM 198 / 6111</strain>
    </source>
</reference>
<dbReference type="STRING" id="765911.Thivi_3211"/>
<evidence type="ECO:0000313" key="2">
    <source>
        <dbReference type="Proteomes" id="UP000006062"/>
    </source>
</evidence>
<dbReference type="Pfam" id="PF02277">
    <property type="entry name" value="DBI_PRT"/>
    <property type="match status" value="1"/>
</dbReference>
<dbReference type="KEGG" id="tvi:Thivi_3211"/>
<dbReference type="AlphaFoldDB" id="I3YDM0"/>
<dbReference type="Proteomes" id="UP000006062">
    <property type="component" value="Chromosome"/>
</dbReference>
<dbReference type="eggNOG" id="COG2038">
    <property type="taxonomic scope" value="Bacteria"/>
</dbReference>
<gene>
    <name evidence="1" type="ordered locus">Thivi_3211</name>
</gene>
<accession>I3YDM0</accession>
<dbReference type="HOGENOM" id="CLU_891209_0_0_6"/>
<keyword evidence="1" id="KW-0328">Glycosyltransferase</keyword>
<sequence length="312" mass="33366">MKPDWLAVPAADRAELPAWARRAQTDAFPVARNRAIGPRSLPVSRPRAVETDTARGWRNAGRVRVVVLGANLDPTLRSPEETLAASLRAQTCVARNPIMDWLLEHPDVDIETLDAGTHGQSGLVAKRARDGILSATGGSRNRKALDKHRLDIALSLGRHAVERAKLAGCDLLVGWGRETRCDRAETAGANVLRPQAPDRCPAEPDWDVRASGDPYEALRLMGSPELAAFVGILIAGAQIGLPVLLPGADASIAARVASSLHPHLGEWLTVTGWTPRALPANGLSLAYFAQGAAFQSLTVETRTVVVLREASV</sequence>
<proteinExistence type="predicted"/>
<protein>
    <submittedName>
        <fullName evidence="1">NaMN:DMB phosphoribosyltransferase</fullName>
    </submittedName>
</protein>
<dbReference type="SUPFAM" id="SSF52733">
    <property type="entry name" value="Nicotinate mononucleotide:5,6-dimethylbenzimidazole phosphoribosyltransferase (CobT)"/>
    <property type="match status" value="1"/>
</dbReference>
<keyword evidence="2" id="KW-1185">Reference proteome</keyword>
<organism evidence="1 2">
    <name type="scientific">Thiocystis violascens (strain ATCC 17096 / DSM 198 / 6111)</name>
    <name type="common">Chromatium violascens</name>
    <dbReference type="NCBI Taxonomy" id="765911"/>
    <lineage>
        <taxon>Bacteria</taxon>
        <taxon>Pseudomonadati</taxon>
        <taxon>Pseudomonadota</taxon>
        <taxon>Gammaproteobacteria</taxon>
        <taxon>Chromatiales</taxon>
        <taxon>Chromatiaceae</taxon>
        <taxon>Thiocystis</taxon>
    </lineage>
</organism>
<dbReference type="InterPro" id="IPR036087">
    <property type="entry name" value="Nict_dMeBzImd_PRibTrfase_sf"/>
</dbReference>
<dbReference type="EMBL" id="CP003154">
    <property type="protein sequence ID" value="AFL75088.1"/>
    <property type="molecule type" value="Genomic_DNA"/>
</dbReference>
<dbReference type="GO" id="GO:0008939">
    <property type="term" value="F:nicotinate-nucleotide-dimethylbenzimidazole phosphoribosyltransferase activity"/>
    <property type="evidence" value="ECO:0007669"/>
    <property type="project" value="InterPro"/>
</dbReference>